<dbReference type="GO" id="GO:0051539">
    <property type="term" value="F:4 iron, 4 sulfur cluster binding"/>
    <property type="evidence" value="ECO:0007669"/>
    <property type="project" value="UniProtKB-KW"/>
</dbReference>
<dbReference type="GO" id="GO:0009098">
    <property type="term" value="P:L-leucine biosynthetic process"/>
    <property type="evidence" value="ECO:0007669"/>
    <property type="project" value="InterPro"/>
</dbReference>
<dbReference type="Gene3D" id="3.30.499.10">
    <property type="entry name" value="Aconitase, domain 3"/>
    <property type="match status" value="2"/>
</dbReference>
<dbReference type="EC" id="4.2.1.33" evidence="7"/>
<dbReference type="PRINTS" id="PR00415">
    <property type="entry name" value="ACONITASE"/>
</dbReference>
<evidence type="ECO:0000256" key="2">
    <source>
        <dbReference type="ARBA" id="ARBA00022723"/>
    </source>
</evidence>
<accession>A0AAX4NDT1</accession>
<evidence type="ECO:0000313" key="8">
    <source>
        <dbReference type="Proteomes" id="UP001451606"/>
    </source>
</evidence>
<keyword evidence="3" id="KW-0408">Iron</keyword>
<dbReference type="PANTHER" id="PTHR43822:SF2">
    <property type="entry name" value="HOMOACONITASE, MITOCHONDRIAL"/>
    <property type="match status" value="1"/>
</dbReference>
<keyword evidence="1" id="KW-0004">4Fe-4S</keyword>
<dbReference type="InterPro" id="IPR006251">
    <property type="entry name" value="Homoacnase/IPMdehydase_lsu"/>
</dbReference>
<keyword evidence="4" id="KW-0411">Iron-sulfur</keyword>
<dbReference type="InterPro" id="IPR011826">
    <property type="entry name" value="HAcnase/IPMdehydase_lsu_prok"/>
</dbReference>
<evidence type="ECO:0000313" key="7">
    <source>
        <dbReference type="EMBL" id="WYX99663.1"/>
    </source>
</evidence>
<dbReference type="SUPFAM" id="SSF53732">
    <property type="entry name" value="Aconitase iron-sulfur domain"/>
    <property type="match status" value="1"/>
</dbReference>
<dbReference type="GO" id="GO:0003861">
    <property type="term" value="F:3-isopropylmalate dehydratase activity"/>
    <property type="evidence" value="ECO:0007669"/>
    <property type="project" value="UniProtKB-EC"/>
</dbReference>
<gene>
    <name evidence="7" type="ORF">OXIME_000199</name>
</gene>
<evidence type="ECO:0000256" key="3">
    <source>
        <dbReference type="ARBA" id="ARBA00023004"/>
    </source>
</evidence>
<sequence>MENNLTSAEKIFSRISAKDVKAGEFVWGEPDLAYMHDVLGPLTIETMKKINGEKVNFKGKVVVVNDHIYPPKDSASANNIRNMSDFAKKEGWDIVPYGEGIEHTLLIENNIIREGMLVVGTDSHTVTAGAAGAMGVGLGSTDMAALLSIGKIWFKVPETILIRVTGRKKRYIAGKDLILKAMSILGTNGANYKSIEFRIERECEMNRDDDLSIANMTVEAGAKTSIIFNEGHSVKNTWLKSDEYSNLKVMKIDLSNIDPLISFPFSPGNVAKAEEYAGTRIDQVYIGNCSNGTISDLREAAEMLKGNTVKDYVKMIVVPATRKIYKEAIKEGIIDIFLDAGATVAPPTCGACAGLHMGVLAKGEVCITNINRNFRGRMGDPESKVFISNSYVAAASAVEGRITVPGE</sequence>
<evidence type="ECO:0000256" key="1">
    <source>
        <dbReference type="ARBA" id="ARBA00022485"/>
    </source>
</evidence>
<protein>
    <submittedName>
        <fullName evidence="7">Aconitase/3-isopropylmalate dehydratase large subunit family protein</fullName>
        <ecNumber evidence="7">4.2.1.33</ecNumber>
    </submittedName>
</protein>
<dbReference type="EMBL" id="CP133772">
    <property type="protein sequence ID" value="WYX99663.1"/>
    <property type="molecule type" value="Genomic_DNA"/>
</dbReference>
<evidence type="ECO:0000259" key="6">
    <source>
        <dbReference type="Pfam" id="PF00330"/>
    </source>
</evidence>
<dbReference type="InterPro" id="IPR050067">
    <property type="entry name" value="IPM_dehydratase_rel_enz"/>
</dbReference>
<dbReference type="InterPro" id="IPR015931">
    <property type="entry name" value="Acnase/IPM_dHydase_lsu_aba_1/3"/>
</dbReference>
<dbReference type="Pfam" id="PF00330">
    <property type="entry name" value="Aconitase"/>
    <property type="match status" value="2"/>
</dbReference>
<feature type="domain" description="Aconitase/3-isopropylmalate dehydratase large subunit alpha/beta/alpha" evidence="6">
    <location>
        <begin position="273"/>
        <end position="400"/>
    </location>
</feature>
<keyword evidence="5 7" id="KW-0456">Lyase</keyword>
<reference evidence="7 8" key="1">
    <citation type="submission" date="2023-09" db="EMBL/GenBank/DDBJ databases">
        <authorList>
            <person name="Golyshina O.V."/>
            <person name="Lunev E.A."/>
            <person name="Bargiela R."/>
            <person name="Gaines M.C."/>
            <person name="Daum B."/>
            <person name="Bale N.J."/>
            <person name="Koenen M."/>
            <person name="Sinninghe Damst J.S."/>
            <person name="Yakimov M."/>
            <person name="Golyshin P.N."/>
        </authorList>
    </citation>
    <scope>NUCLEOTIDE SEQUENCE [LARGE SCALE GENOMIC DNA]</scope>
    <source>
        <strain evidence="7 8">M1</strain>
    </source>
</reference>
<dbReference type="Proteomes" id="UP001451606">
    <property type="component" value="Chromosome"/>
</dbReference>
<dbReference type="KEGG" id="omr:OXIME_000199"/>
<dbReference type="InterPro" id="IPR001030">
    <property type="entry name" value="Acoase/IPM_deHydtase_lsu_aba"/>
</dbReference>
<feature type="domain" description="Aconitase/3-isopropylmalate dehydratase large subunit alpha/beta/alpha" evidence="6">
    <location>
        <begin position="21"/>
        <end position="227"/>
    </location>
</feature>
<dbReference type="RefSeq" id="WP_393971629.1">
    <property type="nucleotide sequence ID" value="NZ_CP133772.1"/>
</dbReference>
<organism evidence="7 8">
    <name type="scientific">Oxyplasma meridianum</name>
    <dbReference type="NCBI Taxonomy" id="3073602"/>
    <lineage>
        <taxon>Archaea</taxon>
        <taxon>Methanobacteriati</taxon>
        <taxon>Thermoplasmatota</taxon>
        <taxon>Thermoplasmata</taxon>
        <taxon>Thermoplasmatales</taxon>
        <taxon>Thermoplasmataceae</taxon>
        <taxon>Oxyplasma</taxon>
    </lineage>
</organism>
<evidence type="ECO:0000256" key="5">
    <source>
        <dbReference type="ARBA" id="ARBA00023239"/>
    </source>
</evidence>
<keyword evidence="2" id="KW-0479">Metal-binding</keyword>
<dbReference type="AlphaFoldDB" id="A0AAX4NDT1"/>
<name>A0AAX4NDT1_9ARCH</name>
<keyword evidence="8" id="KW-1185">Reference proteome</keyword>
<dbReference type="NCBIfam" id="NF001614">
    <property type="entry name" value="PRK00402.1"/>
    <property type="match status" value="1"/>
</dbReference>
<dbReference type="PANTHER" id="PTHR43822">
    <property type="entry name" value="HOMOACONITASE, MITOCHONDRIAL-RELATED"/>
    <property type="match status" value="1"/>
</dbReference>
<dbReference type="NCBIfam" id="TIGR02086">
    <property type="entry name" value="IPMI_arch"/>
    <property type="match status" value="1"/>
</dbReference>
<dbReference type="InterPro" id="IPR036008">
    <property type="entry name" value="Aconitase_4Fe-4S_dom"/>
</dbReference>
<dbReference type="GeneID" id="95966923"/>
<evidence type="ECO:0000256" key="4">
    <source>
        <dbReference type="ARBA" id="ARBA00023014"/>
    </source>
</evidence>
<dbReference type="NCBIfam" id="TIGR01343">
    <property type="entry name" value="hacA_fam"/>
    <property type="match status" value="1"/>
</dbReference>
<dbReference type="GO" id="GO:0046872">
    <property type="term" value="F:metal ion binding"/>
    <property type="evidence" value="ECO:0007669"/>
    <property type="project" value="UniProtKB-KW"/>
</dbReference>
<proteinExistence type="predicted"/>